<evidence type="ECO:0000256" key="6">
    <source>
        <dbReference type="SAM" id="Phobius"/>
    </source>
</evidence>
<evidence type="ECO:0000256" key="2">
    <source>
        <dbReference type="ARBA" id="ARBA00022475"/>
    </source>
</evidence>
<dbReference type="InterPro" id="IPR013525">
    <property type="entry name" value="ABC2_TM"/>
</dbReference>
<dbReference type="GO" id="GO:0140359">
    <property type="term" value="F:ABC-type transporter activity"/>
    <property type="evidence" value="ECO:0007669"/>
    <property type="project" value="InterPro"/>
</dbReference>
<name>A0A5J6WVM1_9GAMM</name>
<feature type="domain" description="ABC-2 type transporter transmembrane" evidence="7">
    <location>
        <begin position="17"/>
        <end position="359"/>
    </location>
</feature>
<evidence type="ECO:0000313" key="9">
    <source>
        <dbReference type="Proteomes" id="UP000594034"/>
    </source>
</evidence>
<feature type="transmembrane region" description="Helical" evidence="6">
    <location>
        <begin position="255"/>
        <end position="279"/>
    </location>
</feature>
<dbReference type="InterPro" id="IPR051449">
    <property type="entry name" value="ABC-2_transporter_component"/>
</dbReference>
<feature type="transmembrane region" description="Helical" evidence="6">
    <location>
        <begin position="336"/>
        <end position="358"/>
    </location>
</feature>
<evidence type="ECO:0000256" key="3">
    <source>
        <dbReference type="ARBA" id="ARBA00022692"/>
    </source>
</evidence>
<dbReference type="EMBL" id="CP040449">
    <property type="protein sequence ID" value="QFI53908.1"/>
    <property type="molecule type" value="Genomic_DNA"/>
</dbReference>
<keyword evidence="2" id="KW-1003">Cell membrane</keyword>
<comment type="subcellular location">
    <subcellularLocation>
        <location evidence="1">Cell membrane</location>
        <topology evidence="1">Multi-pass membrane protein</topology>
    </subcellularLocation>
</comment>
<dbReference type="KEGG" id="asim:FE240_03870"/>
<feature type="transmembrane region" description="Helical" evidence="6">
    <location>
        <begin position="291"/>
        <end position="316"/>
    </location>
</feature>
<feature type="transmembrane region" description="Helical" evidence="6">
    <location>
        <begin position="224"/>
        <end position="243"/>
    </location>
</feature>
<keyword evidence="3 6" id="KW-0812">Transmembrane</keyword>
<evidence type="ECO:0000256" key="1">
    <source>
        <dbReference type="ARBA" id="ARBA00004651"/>
    </source>
</evidence>
<dbReference type="AlphaFoldDB" id="A0A5J6WVM1"/>
<keyword evidence="4 6" id="KW-1133">Transmembrane helix</keyword>
<reference evidence="8 9" key="1">
    <citation type="submission" date="2019-05" db="EMBL/GenBank/DDBJ databases">
        <title>OXA-830, a novel chromosomally encoded expanded-spectrum class D beta-lactamase in Aeromonas simiae.</title>
        <authorList>
            <person name="Zhou W."/>
            <person name="Chen Q."/>
        </authorList>
    </citation>
    <scope>NUCLEOTIDE SEQUENCE [LARGE SCALE GENOMIC DNA]</scope>
    <source>
        <strain evidence="8 9">A6</strain>
    </source>
</reference>
<sequence length="370" mass="40275">MGREWRLLWQDGWGRMLVLWLPLSLLLMLWWIFSSALVRELPIAVVDLDKSSLSRQLARDLDASSFLRLSNEFDSVAEGTRALRGGDIYALVVLPLHLERDARLGTAPRVTVWNNSQYVLIAKVVNAALAQVVGTLNGQVGVLQALAGGSSLPGALGQSVPLAGQMTPLYNLNSSYGQFLLGALFPAVWQILLTLYGLNALAREDRLGLAWHEQGVWPALWHKFALHWLIGWGWGLAWCYAMFSWLGYPMHGSPWLLALALGVTAGACVALGMGFYAVIRDAARAISLAGALTAPGLAFMGVTFPASAMGGFATFWRALLPISHYADIQIDVANRAQGLLAIAPQLGALLLFWGLLWVAGRRYQPKEAAC</sequence>
<protein>
    <submittedName>
        <fullName evidence="8">ABC transporter permease</fullName>
    </submittedName>
</protein>
<proteinExistence type="predicted"/>
<organism evidence="8 9">
    <name type="scientific">Aeromonas simiae</name>
    <dbReference type="NCBI Taxonomy" id="218936"/>
    <lineage>
        <taxon>Bacteria</taxon>
        <taxon>Pseudomonadati</taxon>
        <taxon>Pseudomonadota</taxon>
        <taxon>Gammaproteobacteria</taxon>
        <taxon>Aeromonadales</taxon>
        <taxon>Aeromonadaceae</taxon>
        <taxon>Aeromonas</taxon>
    </lineage>
</organism>
<dbReference type="Proteomes" id="UP000594034">
    <property type="component" value="Chromosome"/>
</dbReference>
<feature type="transmembrane region" description="Helical" evidence="6">
    <location>
        <begin position="176"/>
        <end position="198"/>
    </location>
</feature>
<keyword evidence="9" id="KW-1185">Reference proteome</keyword>
<dbReference type="RefSeq" id="WP_193003445.1">
    <property type="nucleotide sequence ID" value="NZ_CP040449.1"/>
</dbReference>
<evidence type="ECO:0000259" key="7">
    <source>
        <dbReference type="Pfam" id="PF12698"/>
    </source>
</evidence>
<evidence type="ECO:0000313" key="8">
    <source>
        <dbReference type="EMBL" id="QFI53908.1"/>
    </source>
</evidence>
<dbReference type="Gene3D" id="3.40.1710.10">
    <property type="entry name" value="abc type-2 transporter like domain"/>
    <property type="match status" value="1"/>
</dbReference>
<accession>A0A5J6WVM1</accession>
<evidence type="ECO:0000256" key="4">
    <source>
        <dbReference type="ARBA" id="ARBA00022989"/>
    </source>
</evidence>
<evidence type="ECO:0000256" key="5">
    <source>
        <dbReference type="ARBA" id="ARBA00023136"/>
    </source>
</evidence>
<keyword evidence="5 6" id="KW-0472">Membrane</keyword>
<dbReference type="PANTHER" id="PTHR30294">
    <property type="entry name" value="MEMBRANE COMPONENT OF ABC TRANSPORTER YHHJ-RELATED"/>
    <property type="match status" value="1"/>
</dbReference>
<dbReference type="PANTHER" id="PTHR30294:SF47">
    <property type="entry name" value="INNER MEMBRANE TRANSPORT PERMEASE YHHJ"/>
    <property type="match status" value="1"/>
</dbReference>
<gene>
    <name evidence="8" type="ORF">FE240_03870</name>
</gene>
<dbReference type="GO" id="GO:0005886">
    <property type="term" value="C:plasma membrane"/>
    <property type="evidence" value="ECO:0007669"/>
    <property type="project" value="UniProtKB-SubCell"/>
</dbReference>
<feature type="transmembrane region" description="Helical" evidence="6">
    <location>
        <begin position="12"/>
        <end position="33"/>
    </location>
</feature>
<dbReference type="Pfam" id="PF12698">
    <property type="entry name" value="ABC2_membrane_3"/>
    <property type="match status" value="1"/>
</dbReference>